<dbReference type="PRINTS" id="PR00359">
    <property type="entry name" value="BP450"/>
</dbReference>
<dbReference type="InterPro" id="IPR036396">
    <property type="entry name" value="Cyt_P450_sf"/>
</dbReference>
<dbReference type="GO" id="GO:0005506">
    <property type="term" value="F:iron ion binding"/>
    <property type="evidence" value="ECO:0007669"/>
    <property type="project" value="InterPro"/>
</dbReference>
<dbReference type="HOGENOM" id="CLU_033716_1_2_11"/>
<comment type="similarity">
    <text evidence="1">Belongs to the cytochrome P450 family.</text>
</comment>
<dbReference type="PANTHER" id="PTHR46696:SF1">
    <property type="entry name" value="CYTOCHROME P450 YJIB-RELATED"/>
    <property type="match status" value="1"/>
</dbReference>
<dbReference type="PANTHER" id="PTHR46696">
    <property type="entry name" value="P450, PUTATIVE (EUROFUNG)-RELATED"/>
    <property type="match status" value="1"/>
</dbReference>
<feature type="region of interest" description="Disordered" evidence="2">
    <location>
        <begin position="427"/>
        <end position="501"/>
    </location>
</feature>
<dbReference type="GO" id="GO:0004497">
    <property type="term" value="F:monooxygenase activity"/>
    <property type="evidence" value="ECO:0007669"/>
    <property type="project" value="InterPro"/>
</dbReference>
<name>A0A0F7FTH7_9ACTN</name>
<keyword evidence="4" id="KW-1185">Reference proteome</keyword>
<dbReference type="EMBL" id="CP009922">
    <property type="protein sequence ID" value="AKG43373.1"/>
    <property type="molecule type" value="Genomic_DNA"/>
</dbReference>
<dbReference type="GO" id="GO:0016705">
    <property type="term" value="F:oxidoreductase activity, acting on paired donors, with incorporation or reduction of molecular oxygen"/>
    <property type="evidence" value="ECO:0007669"/>
    <property type="project" value="InterPro"/>
</dbReference>
<dbReference type="GO" id="GO:0020037">
    <property type="term" value="F:heme binding"/>
    <property type="evidence" value="ECO:0007669"/>
    <property type="project" value="InterPro"/>
</dbReference>
<evidence type="ECO:0000313" key="3">
    <source>
        <dbReference type="EMBL" id="AKG43373.1"/>
    </source>
</evidence>
<dbReference type="AlphaFoldDB" id="A0A0F7FTH7"/>
<evidence type="ECO:0000313" key="4">
    <source>
        <dbReference type="Proteomes" id="UP000034034"/>
    </source>
</evidence>
<sequence length="501" mass="55172">MATSLTLTPVGEQWPERTPGPEHIYPLHGPDFARDPFSYYDNLRRHVGAVVPVSLEETHRIRGYLVIDHAAQLEILRDQQQIWTRDPRWYRDLAEGVLPADHPLIAQLAYRRSRLCSEGAEHDTLSGPGNKALARMDTLRVGDLVEELADQLIDSFFQDGDPEAETVEVDILRQFALPLPLLVLTRLAGMDEREALASGTALHAMLSGSAGPQHTREELASLMAGLVEHKRKEPGPDLVSWMLHHNQDDALTPAELSEDVWLQIAVGRGASTAWICNTLLELMTNERLNEDVAAARCSMDQAMNHVMWTDAPIQNLIGRWATRPTWLGGFRINAGDMAIVSLGAAAADPAMRSVGLDTSRTNNAHLAWGSGTHGCPAPARELGALIVRTGLERLWDRLPDMELAVPREALEWSQPHVARTPLALPVRFPRPSADLPNGASEEWTLTSGPSETAPAARPEQQHSPFTTPPPRTASPTGKDGSAAQRGKLPLWRSPAAWWPKR</sequence>
<dbReference type="Gene3D" id="1.10.630.10">
    <property type="entry name" value="Cytochrome P450"/>
    <property type="match status" value="1"/>
</dbReference>
<dbReference type="PATRIC" id="fig|408015.6.peg.2019"/>
<reference evidence="3" key="1">
    <citation type="submission" date="2019-08" db="EMBL/GenBank/DDBJ databases">
        <title>Complete genome sequence of a mangrove-derived Streptomyces xiamenensis.</title>
        <authorList>
            <person name="Xu J."/>
        </authorList>
    </citation>
    <scope>NUCLEOTIDE SEQUENCE</scope>
    <source>
        <strain evidence="3">318</strain>
    </source>
</reference>
<protein>
    <submittedName>
        <fullName evidence="3">Cytochrome p450</fullName>
    </submittedName>
</protein>
<dbReference type="RefSeq" id="WP_246156862.1">
    <property type="nucleotide sequence ID" value="NZ_CP009922.3"/>
</dbReference>
<dbReference type="SUPFAM" id="SSF48264">
    <property type="entry name" value="Cytochrome P450"/>
    <property type="match status" value="1"/>
</dbReference>
<organism evidence="3 4">
    <name type="scientific">Streptomyces xiamenensis</name>
    <dbReference type="NCBI Taxonomy" id="408015"/>
    <lineage>
        <taxon>Bacteria</taxon>
        <taxon>Bacillati</taxon>
        <taxon>Actinomycetota</taxon>
        <taxon>Actinomycetes</taxon>
        <taxon>Kitasatosporales</taxon>
        <taxon>Streptomycetaceae</taxon>
        <taxon>Streptomyces</taxon>
    </lineage>
</organism>
<dbReference type="InterPro" id="IPR002397">
    <property type="entry name" value="Cyt_P450_B"/>
</dbReference>
<evidence type="ECO:0000256" key="1">
    <source>
        <dbReference type="ARBA" id="ARBA00010617"/>
    </source>
</evidence>
<dbReference type="Proteomes" id="UP000034034">
    <property type="component" value="Chromosome"/>
</dbReference>
<proteinExistence type="inferred from homology"/>
<dbReference type="KEGG" id="sxi:SXIM_19890"/>
<evidence type="ECO:0000256" key="2">
    <source>
        <dbReference type="SAM" id="MobiDB-lite"/>
    </source>
</evidence>
<dbReference type="STRING" id="408015.SXIM_19890"/>
<accession>A0A0F7FTH7</accession>
<gene>
    <name evidence="3" type="ORF">SXIM_19890</name>
</gene>